<dbReference type="Proteomes" id="UP000319516">
    <property type="component" value="Unassembled WGS sequence"/>
</dbReference>
<dbReference type="PANTHER" id="PTHR31760:SF0">
    <property type="entry name" value="S-ADENOSYL-L-METHIONINE-DEPENDENT METHYLTRANSFERASES SUPERFAMILY PROTEIN"/>
    <property type="match status" value="1"/>
</dbReference>
<dbReference type="Pfam" id="PF02527">
    <property type="entry name" value="GidB"/>
    <property type="match status" value="1"/>
</dbReference>
<dbReference type="InterPro" id="IPR029063">
    <property type="entry name" value="SAM-dependent_MTases_sf"/>
</dbReference>
<keyword evidence="9" id="KW-1185">Reference proteome</keyword>
<comment type="similarity">
    <text evidence="6">Belongs to the methyltransferase superfamily. RNA methyltransferase RsmG family.</text>
</comment>
<dbReference type="GO" id="GO:0070043">
    <property type="term" value="F:rRNA (guanine-N7-)-methyltransferase activity"/>
    <property type="evidence" value="ECO:0007669"/>
    <property type="project" value="UniProtKB-UniRule"/>
</dbReference>
<dbReference type="Gene3D" id="3.40.50.150">
    <property type="entry name" value="Vaccinia Virus protein VP39"/>
    <property type="match status" value="1"/>
</dbReference>
<feature type="binding site" evidence="6">
    <location>
        <begin position="134"/>
        <end position="135"/>
    </location>
    <ligand>
        <name>S-adenosyl-L-methionine</name>
        <dbReference type="ChEBI" id="CHEBI:59789"/>
    </ligand>
</feature>
<dbReference type="AlphaFoldDB" id="A0A542YNB8"/>
<dbReference type="RefSeq" id="WP_141783694.1">
    <property type="nucleotide sequence ID" value="NZ_BAAAIK010000003.1"/>
</dbReference>
<feature type="binding site" evidence="6">
    <location>
        <position position="149"/>
    </location>
    <ligand>
        <name>S-adenosyl-L-methionine</name>
        <dbReference type="ChEBI" id="CHEBI:59789"/>
    </ligand>
</feature>
<keyword evidence="1 6" id="KW-0963">Cytoplasm</keyword>
<evidence type="ECO:0000256" key="7">
    <source>
        <dbReference type="SAM" id="MobiDB-lite"/>
    </source>
</evidence>
<feature type="compositionally biased region" description="Basic residues" evidence="7">
    <location>
        <begin position="233"/>
        <end position="245"/>
    </location>
</feature>
<keyword evidence="4 6" id="KW-0808">Transferase</keyword>
<dbReference type="OrthoDB" id="9808773at2"/>
<feature type="region of interest" description="Disordered" evidence="7">
    <location>
        <begin position="220"/>
        <end position="251"/>
    </location>
</feature>
<feature type="compositionally biased region" description="Basic and acidic residues" evidence="7">
    <location>
        <begin position="1"/>
        <end position="14"/>
    </location>
</feature>
<dbReference type="PANTHER" id="PTHR31760">
    <property type="entry name" value="S-ADENOSYL-L-METHIONINE-DEPENDENT METHYLTRANSFERASES SUPERFAMILY PROTEIN"/>
    <property type="match status" value="1"/>
</dbReference>
<dbReference type="HAMAP" id="MF_00074">
    <property type="entry name" value="16SrRNA_methyltr_G"/>
    <property type="match status" value="1"/>
</dbReference>
<keyword evidence="2 6" id="KW-0698">rRNA processing</keyword>
<evidence type="ECO:0000313" key="8">
    <source>
        <dbReference type="EMBL" id="TQL49434.1"/>
    </source>
</evidence>
<dbReference type="GO" id="GO:0005829">
    <property type="term" value="C:cytosol"/>
    <property type="evidence" value="ECO:0007669"/>
    <property type="project" value="TreeGrafter"/>
</dbReference>
<evidence type="ECO:0000256" key="6">
    <source>
        <dbReference type="HAMAP-Rule" id="MF_00074"/>
    </source>
</evidence>
<dbReference type="InterPro" id="IPR003682">
    <property type="entry name" value="rRNA_ssu_MeTfrase_G"/>
</dbReference>
<dbReference type="NCBIfam" id="TIGR00138">
    <property type="entry name" value="rsmG_gidB"/>
    <property type="match status" value="1"/>
</dbReference>
<feature type="region of interest" description="Disordered" evidence="7">
    <location>
        <begin position="1"/>
        <end position="23"/>
    </location>
</feature>
<comment type="subcellular location">
    <subcellularLocation>
        <location evidence="6">Cytoplasm</location>
    </subcellularLocation>
</comment>
<proteinExistence type="inferred from homology"/>
<dbReference type="SUPFAM" id="SSF53335">
    <property type="entry name" value="S-adenosyl-L-methionine-dependent methyltransferases"/>
    <property type="match status" value="1"/>
</dbReference>
<accession>A0A542YNB8</accession>
<keyword evidence="5 6" id="KW-0949">S-adenosyl-L-methionine</keyword>
<keyword evidence="3 6" id="KW-0489">Methyltransferase</keyword>
<evidence type="ECO:0000256" key="1">
    <source>
        <dbReference type="ARBA" id="ARBA00022490"/>
    </source>
</evidence>
<reference evidence="8 9" key="1">
    <citation type="submission" date="2019-06" db="EMBL/GenBank/DDBJ databases">
        <title>Sequencing the genomes of 1000 actinobacteria strains.</title>
        <authorList>
            <person name="Klenk H.-P."/>
        </authorList>
    </citation>
    <scope>NUCLEOTIDE SEQUENCE [LARGE SCALE GENOMIC DNA]</scope>
    <source>
        <strain evidence="8 9">DSM 12335</strain>
    </source>
</reference>
<dbReference type="EC" id="2.1.1.-" evidence="6"/>
<evidence type="ECO:0000256" key="3">
    <source>
        <dbReference type="ARBA" id="ARBA00022603"/>
    </source>
</evidence>
<evidence type="ECO:0000256" key="4">
    <source>
        <dbReference type="ARBA" id="ARBA00022679"/>
    </source>
</evidence>
<dbReference type="EMBL" id="VFOP01000001">
    <property type="protein sequence ID" value="TQL49434.1"/>
    <property type="molecule type" value="Genomic_DNA"/>
</dbReference>
<evidence type="ECO:0000313" key="9">
    <source>
        <dbReference type="Proteomes" id="UP000319516"/>
    </source>
</evidence>
<name>A0A542YNB8_9MICO</name>
<comment type="function">
    <text evidence="6">Specifically methylates the N7 position of a guanine in 16S rRNA.</text>
</comment>
<evidence type="ECO:0000256" key="5">
    <source>
        <dbReference type="ARBA" id="ARBA00022691"/>
    </source>
</evidence>
<evidence type="ECO:0000256" key="2">
    <source>
        <dbReference type="ARBA" id="ARBA00022552"/>
    </source>
</evidence>
<comment type="caution">
    <text evidence="6">Lacks conserved residue(s) required for the propagation of feature annotation.</text>
</comment>
<gene>
    <name evidence="6" type="primary">rsmG</name>
    <name evidence="8" type="ORF">FB467_0504</name>
</gene>
<protein>
    <recommendedName>
        <fullName evidence="6">Ribosomal RNA small subunit methyltransferase G</fullName>
        <ecNumber evidence="6">2.1.1.-</ecNumber>
    </recommendedName>
    <alternativeName>
        <fullName evidence="6">16S rRNA 7-methylguanosine methyltransferase</fullName>
        <shortName evidence="6">16S rRNA m7G methyltransferase</shortName>
    </alternativeName>
</protein>
<comment type="caution">
    <text evidence="8">The sequence shown here is derived from an EMBL/GenBank/DDBJ whole genome shotgun (WGS) entry which is preliminary data.</text>
</comment>
<feature type="binding site" evidence="6">
    <location>
        <position position="88"/>
    </location>
    <ligand>
        <name>S-adenosyl-L-methionine</name>
        <dbReference type="ChEBI" id="CHEBI:59789"/>
    </ligand>
</feature>
<feature type="binding site" evidence="6">
    <location>
        <position position="83"/>
    </location>
    <ligand>
        <name>S-adenosyl-L-methionine</name>
        <dbReference type="ChEBI" id="CHEBI:59789"/>
    </ligand>
</feature>
<sequence length="251" mass="26808">MKEDDPAAQQRREPAPAPPTAARSVFGDHLDVAVRYAELLADSGVSHGLIGPRETPRLWDRHLVNCAVVESVLPYRTRLIDVGSGAGLPGLVLAIARPDLDVTLVEPMLRRTTWLEGTIAELGLGNVSVHRGRAQELWGRLRAPVVTARAVAKLGELAGWCLPLVEPHGRVLALKGASATEELAADLALLERLGVQQSRVITLGEDLVDTPTRVVELTVGETVPRPRQGGGGKNRKGKGRGGRRKSGGDGR</sequence>
<organism evidence="8 9">
    <name type="scientific">Ornithinicoccus hortensis</name>
    <dbReference type="NCBI Taxonomy" id="82346"/>
    <lineage>
        <taxon>Bacteria</taxon>
        <taxon>Bacillati</taxon>
        <taxon>Actinomycetota</taxon>
        <taxon>Actinomycetes</taxon>
        <taxon>Micrococcales</taxon>
        <taxon>Intrasporangiaceae</taxon>
        <taxon>Ornithinicoccus</taxon>
    </lineage>
</organism>